<dbReference type="Pfam" id="PF04750">
    <property type="entry name" value="Far-17a_AIG1"/>
    <property type="match status" value="1"/>
</dbReference>
<evidence type="ECO:0000256" key="12">
    <source>
        <dbReference type="ARBA" id="ARBA00048800"/>
    </source>
</evidence>
<evidence type="ECO:0000256" key="7">
    <source>
        <dbReference type="ARBA" id="ARBA00047368"/>
    </source>
</evidence>
<evidence type="ECO:0000313" key="19">
    <source>
        <dbReference type="EMBL" id="BES87749.1"/>
    </source>
</evidence>
<keyword evidence="4 18" id="KW-0812">Transmembrane</keyword>
<evidence type="ECO:0000256" key="10">
    <source>
        <dbReference type="ARBA" id="ARBA00048680"/>
    </source>
</evidence>
<evidence type="ECO:0000256" key="6">
    <source>
        <dbReference type="ARBA" id="ARBA00023136"/>
    </source>
</evidence>
<feature type="transmembrane region" description="Helical" evidence="18">
    <location>
        <begin position="170"/>
        <end position="189"/>
    </location>
</feature>
<dbReference type="EMBL" id="AP028909">
    <property type="protein sequence ID" value="BES87749.1"/>
    <property type="molecule type" value="Genomic_DNA"/>
</dbReference>
<feature type="transmembrane region" description="Helical" evidence="18">
    <location>
        <begin position="201"/>
        <end position="220"/>
    </location>
</feature>
<comment type="similarity">
    <text evidence="3">Belongs to the AIG1 family.</text>
</comment>
<comment type="catalytic activity">
    <reaction evidence="9">
        <text>9-hexadecanoyloxy-octadecanoate + H2O = 9-hydroxy-octadecanoate + hexadecanoate + H(+)</text>
        <dbReference type="Rhea" id="RHEA:52052"/>
        <dbReference type="ChEBI" id="CHEBI:7896"/>
        <dbReference type="ChEBI" id="CHEBI:15377"/>
        <dbReference type="ChEBI" id="CHEBI:15378"/>
        <dbReference type="ChEBI" id="CHEBI:83670"/>
        <dbReference type="ChEBI" id="CHEBI:136286"/>
    </reaction>
    <physiologicalReaction direction="left-to-right" evidence="9">
        <dbReference type="Rhea" id="RHEA:52053"/>
    </physiologicalReaction>
</comment>
<dbReference type="PANTHER" id="PTHR10989">
    <property type="entry name" value="ANDROGEN-INDUCED PROTEIN 1-RELATED"/>
    <property type="match status" value="1"/>
</dbReference>
<evidence type="ECO:0000256" key="13">
    <source>
        <dbReference type="ARBA" id="ARBA00049221"/>
    </source>
</evidence>
<comment type="catalytic activity">
    <reaction evidence="13">
        <text>9-octadecanoyloxy-octadecanoate + H2O = 9-hydroxy-octadecanoate + octadecanoate + H(+)</text>
        <dbReference type="Rhea" id="RHEA:52096"/>
        <dbReference type="ChEBI" id="CHEBI:15377"/>
        <dbReference type="ChEBI" id="CHEBI:15378"/>
        <dbReference type="ChEBI" id="CHEBI:25629"/>
        <dbReference type="ChEBI" id="CHEBI:136286"/>
        <dbReference type="ChEBI" id="CHEBI:136373"/>
    </reaction>
    <physiologicalReaction direction="left-to-right" evidence="13">
        <dbReference type="Rhea" id="RHEA:52097"/>
    </physiologicalReaction>
</comment>
<comment type="catalytic activity">
    <reaction evidence="10">
        <text>12-octadecanoyloxy-octadecanoate + H2O = 12-hydroxyoctadecanoate + octadecanoate + H(+)</text>
        <dbReference type="Rhea" id="RHEA:52080"/>
        <dbReference type="ChEBI" id="CHEBI:15377"/>
        <dbReference type="ChEBI" id="CHEBI:15378"/>
        <dbReference type="ChEBI" id="CHEBI:25629"/>
        <dbReference type="ChEBI" id="CHEBI:84201"/>
        <dbReference type="ChEBI" id="CHEBI:136330"/>
    </reaction>
    <physiologicalReaction direction="left-to-right" evidence="10">
        <dbReference type="Rhea" id="RHEA:52081"/>
    </physiologicalReaction>
</comment>
<dbReference type="PANTHER" id="PTHR10989:SF16">
    <property type="entry name" value="AT02829P-RELATED"/>
    <property type="match status" value="1"/>
</dbReference>
<comment type="catalytic activity">
    <reaction evidence="12">
        <text>9-(9Z-octadecenoyloxy)-octadecanoate + H2O = 9-hydroxy-octadecanoate + (9Z)-octadecenoate + H(+)</text>
        <dbReference type="Rhea" id="RHEA:52048"/>
        <dbReference type="ChEBI" id="CHEBI:15377"/>
        <dbReference type="ChEBI" id="CHEBI:15378"/>
        <dbReference type="ChEBI" id="CHEBI:30823"/>
        <dbReference type="ChEBI" id="CHEBI:136282"/>
        <dbReference type="ChEBI" id="CHEBI:136286"/>
    </reaction>
    <physiologicalReaction direction="left-to-right" evidence="12">
        <dbReference type="Rhea" id="RHEA:52049"/>
    </physiologicalReaction>
</comment>
<feature type="transmembrane region" description="Helical" evidence="18">
    <location>
        <begin position="127"/>
        <end position="150"/>
    </location>
</feature>
<evidence type="ECO:0000256" key="15">
    <source>
        <dbReference type="ARBA" id="ARBA00049322"/>
    </source>
</evidence>
<comment type="catalytic activity">
    <reaction evidence="16">
        <text>12-(9Z-hexadecenoyloxy)-octadecanoate + H2O = 12-hydroxyoctadecanoate + (9Z)-hexadecenoate + H(+)</text>
        <dbReference type="Rhea" id="RHEA:52072"/>
        <dbReference type="ChEBI" id="CHEBI:15377"/>
        <dbReference type="ChEBI" id="CHEBI:15378"/>
        <dbReference type="ChEBI" id="CHEBI:32372"/>
        <dbReference type="ChEBI" id="CHEBI:84201"/>
        <dbReference type="ChEBI" id="CHEBI:136312"/>
    </reaction>
    <physiologicalReaction direction="left-to-right" evidence="16">
        <dbReference type="Rhea" id="RHEA:52073"/>
    </physiologicalReaction>
</comment>
<evidence type="ECO:0000256" key="11">
    <source>
        <dbReference type="ARBA" id="ARBA00048701"/>
    </source>
</evidence>
<comment type="catalytic activity">
    <reaction evidence="8">
        <text>13-octadecanoyloxy-octadecanoate + H2O = 13-hydroxy-octadecanoate + octadecanoate + H(+)</text>
        <dbReference type="Rhea" id="RHEA:52084"/>
        <dbReference type="ChEBI" id="CHEBI:15377"/>
        <dbReference type="ChEBI" id="CHEBI:15378"/>
        <dbReference type="ChEBI" id="CHEBI:25629"/>
        <dbReference type="ChEBI" id="CHEBI:136304"/>
        <dbReference type="ChEBI" id="CHEBI:136335"/>
    </reaction>
    <physiologicalReaction direction="left-to-right" evidence="8">
        <dbReference type="Rhea" id="RHEA:52085"/>
    </physiologicalReaction>
</comment>
<evidence type="ECO:0000256" key="18">
    <source>
        <dbReference type="SAM" id="Phobius"/>
    </source>
</evidence>
<evidence type="ECO:0000256" key="8">
    <source>
        <dbReference type="ARBA" id="ARBA00047427"/>
    </source>
</evidence>
<evidence type="ECO:0000256" key="5">
    <source>
        <dbReference type="ARBA" id="ARBA00022989"/>
    </source>
</evidence>
<evidence type="ECO:0000256" key="4">
    <source>
        <dbReference type="ARBA" id="ARBA00022692"/>
    </source>
</evidence>
<name>A0ABN7A9D2_9HEMI</name>
<comment type="catalytic activity">
    <reaction evidence="11">
        <text>12-(9Z-octadecenoyloxy)-octadecanoate + H2O = 12-hydroxyoctadecanoate + (9Z)-octadecenoate + H(+)</text>
        <dbReference type="Rhea" id="RHEA:52060"/>
        <dbReference type="ChEBI" id="CHEBI:15377"/>
        <dbReference type="ChEBI" id="CHEBI:15378"/>
        <dbReference type="ChEBI" id="CHEBI:30823"/>
        <dbReference type="ChEBI" id="CHEBI:84201"/>
        <dbReference type="ChEBI" id="CHEBI:136302"/>
    </reaction>
    <physiologicalReaction direction="left-to-right" evidence="11">
        <dbReference type="Rhea" id="RHEA:52061"/>
    </physiologicalReaction>
</comment>
<evidence type="ECO:0000256" key="2">
    <source>
        <dbReference type="ARBA" id="ARBA00004127"/>
    </source>
</evidence>
<sequence length="270" mass="31610">MTTATPRIKRNKPTTKLAPFEKKPTESSKKGKDFLALRRILHAVVLISNVTTLVYFLMVCVEAVKLPIVHTDEFLRHELKYVPYLFSLWVTTVQYIYFGMYNVIDFLEIYSAGKRNFHQLCEKMHNIASYLLFTFVFPLSMLVLMLFWSFYFYDRNLIYPPLMDDYIHPYANHVMHTFPVPLSIIYMIMSNKKEPSRFQSFSGLVAFLGFYAAIFMSLKLAHGQYVYIGLEKLPPTQVKWILGFAVVAPLIFHTLGFKINDILKRKRSIK</sequence>
<evidence type="ECO:0000313" key="20">
    <source>
        <dbReference type="Proteomes" id="UP001307889"/>
    </source>
</evidence>
<reference evidence="19 20" key="1">
    <citation type="submission" date="2023-09" db="EMBL/GenBank/DDBJ databases">
        <title>Nesidiocoris tenuis whole genome shotgun sequence.</title>
        <authorList>
            <person name="Shibata T."/>
            <person name="Shimoda M."/>
            <person name="Kobayashi T."/>
            <person name="Uehara T."/>
        </authorList>
    </citation>
    <scope>NUCLEOTIDE SEQUENCE [LARGE SCALE GENOMIC DNA]</scope>
    <source>
        <strain evidence="19 20">Japan</strain>
    </source>
</reference>
<organism evidence="19 20">
    <name type="scientific">Nesidiocoris tenuis</name>
    <dbReference type="NCBI Taxonomy" id="355587"/>
    <lineage>
        <taxon>Eukaryota</taxon>
        <taxon>Metazoa</taxon>
        <taxon>Ecdysozoa</taxon>
        <taxon>Arthropoda</taxon>
        <taxon>Hexapoda</taxon>
        <taxon>Insecta</taxon>
        <taxon>Pterygota</taxon>
        <taxon>Neoptera</taxon>
        <taxon>Paraneoptera</taxon>
        <taxon>Hemiptera</taxon>
        <taxon>Heteroptera</taxon>
        <taxon>Panheteroptera</taxon>
        <taxon>Cimicomorpha</taxon>
        <taxon>Miridae</taxon>
        <taxon>Dicyphina</taxon>
        <taxon>Nesidiocoris</taxon>
    </lineage>
</organism>
<dbReference type="InterPro" id="IPR006838">
    <property type="entry name" value="ADTRP_AIG1"/>
</dbReference>
<keyword evidence="5 18" id="KW-1133">Transmembrane helix</keyword>
<keyword evidence="6 18" id="KW-0472">Membrane</keyword>
<evidence type="ECO:0000256" key="9">
    <source>
        <dbReference type="ARBA" id="ARBA00047863"/>
    </source>
</evidence>
<evidence type="ECO:0000256" key="17">
    <source>
        <dbReference type="SAM" id="MobiDB-lite"/>
    </source>
</evidence>
<evidence type="ECO:0000256" key="14">
    <source>
        <dbReference type="ARBA" id="ARBA00049296"/>
    </source>
</evidence>
<comment type="catalytic activity">
    <reaction evidence="15">
        <text>13-(9Z-hexadecenoyloxy)-octadecanoate + H2O = 13-hydroxy-octadecanoate + (9Z)-hexadecenoate + H(+)</text>
        <dbReference type="Rhea" id="RHEA:52076"/>
        <dbReference type="ChEBI" id="CHEBI:15377"/>
        <dbReference type="ChEBI" id="CHEBI:15378"/>
        <dbReference type="ChEBI" id="CHEBI:32372"/>
        <dbReference type="ChEBI" id="CHEBI:136304"/>
        <dbReference type="ChEBI" id="CHEBI:136315"/>
    </reaction>
    <physiologicalReaction direction="left-to-right" evidence="15">
        <dbReference type="Rhea" id="RHEA:52077"/>
    </physiologicalReaction>
</comment>
<keyword evidence="20" id="KW-1185">Reference proteome</keyword>
<comment type="catalytic activity">
    <reaction evidence="14">
        <text>13-(9Z-octadecenoyloxy)-octadecanoate + H2O = 13-hydroxy-octadecanoate + (9Z)-octadecenoate + H(+)</text>
        <dbReference type="Rhea" id="RHEA:52064"/>
        <dbReference type="ChEBI" id="CHEBI:15377"/>
        <dbReference type="ChEBI" id="CHEBI:15378"/>
        <dbReference type="ChEBI" id="CHEBI:30823"/>
        <dbReference type="ChEBI" id="CHEBI:136303"/>
        <dbReference type="ChEBI" id="CHEBI:136304"/>
    </reaction>
    <physiologicalReaction direction="left-to-right" evidence="14">
        <dbReference type="Rhea" id="RHEA:52065"/>
    </physiologicalReaction>
</comment>
<evidence type="ECO:0000256" key="1">
    <source>
        <dbReference type="ARBA" id="ARBA00000923"/>
    </source>
</evidence>
<feature type="transmembrane region" description="Helical" evidence="18">
    <location>
        <begin position="84"/>
        <end position="107"/>
    </location>
</feature>
<evidence type="ECO:0000256" key="3">
    <source>
        <dbReference type="ARBA" id="ARBA00009300"/>
    </source>
</evidence>
<comment type="catalytic activity">
    <reaction evidence="7">
        <text>12-hexadecanoyloxy-octadecanoate + H2O = 12-hydroxyoctadecanoate + hexadecanoate + H(+)</text>
        <dbReference type="Rhea" id="RHEA:52056"/>
        <dbReference type="ChEBI" id="CHEBI:7896"/>
        <dbReference type="ChEBI" id="CHEBI:15377"/>
        <dbReference type="ChEBI" id="CHEBI:15378"/>
        <dbReference type="ChEBI" id="CHEBI:83677"/>
        <dbReference type="ChEBI" id="CHEBI:84201"/>
    </reaction>
    <physiologicalReaction direction="left-to-right" evidence="7">
        <dbReference type="Rhea" id="RHEA:52057"/>
    </physiologicalReaction>
</comment>
<protein>
    <submittedName>
        <fullName evidence="19">Androgen-induced 1</fullName>
    </submittedName>
</protein>
<evidence type="ECO:0000256" key="16">
    <source>
        <dbReference type="ARBA" id="ARBA00049428"/>
    </source>
</evidence>
<feature type="transmembrane region" description="Helical" evidence="18">
    <location>
        <begin position="40"/>
        <end position="64"/>
    </location>
</feature>
<comment type="subcellular location">
    <subcellularLocation>
        <location evidence="2">Endomembrane system</location>
        <topology evidence="2">Multi-pass membrane protein</topology>
    </subcellularLocation>
</comment>
<feature type="transmembrane region" description="Helical" evidence="18">
    <location>
        <begin position="240"/>
        <end position="260"/>
    </location>
</feature>
<comment type="catalytic activity">
    <reaction evidence="1">
        <text>9-(9Z-hexadecenoyloxy)-octadecanoate + H2O = (9Z)-hexadecenoate + 9-hydroxy-octadecanoate + H(+)</text>
        <dbReference type="Rhea" id="RHEA:52068"/>
        <dbReference type="ChEBI" id="CHEBI:15377"/>
        <dbReference type="ChEBI" id="CHEBI:15378"/>
        <dbReference type="ChEBI" id="CHEBI:32372"/>
        <dbReference type="ChEBI" id="CHEBI:136286"/>
        <dbReference type="ChEBI" id="CHEBI:136309"/>
    </reaction>
    <physiologicalReaction direction="left-to-right" evidence="1">
        <dbReference type="Rhea" id="RHEA:52069"/>
    </physiologicalReaction>
</comment>
<dbReference type="Proteomes" id="UP001307889">
    <property type="component" value="Chromosome 1"/>
</dbReference>
<proteinExistence type="inferred from homology"/>
<feature type="region of interest" description="Disordered" evidence="17">
    <location>
        <begin position="1"/>
        <end position="27"/>
    </location>
</feature>
<accession>A0ABN7A9D2</accession>
<gene>
    <name evidence="19" type="ORF">NTJ_00555</name>
</gene>